<gene>
    <name evidence="1" type="ORF">FCULG_00012530</name>
</gene>
<comment type="caution">
    <text evidence="1">The sequence shown here is derived from an EMBL/GenBank/DDBJ whole genome shotgun (WGS) entry which is preliminary data.</text>
</comment>
<keyword evidence="2" id="KW-1185">Reference proteome</keyword>
<dbReference type="EMBL" id="PVEM01000005">
    <property type="protein sequence ID" value="PTD08451.1"/>
    <property type="molecule type" value="Genomic_DNA"/>
</dbReference>
<organism evidence="1 2">
    <name type="scientific">Fusarium culmorum</name>
    <dbReference type="NCBI Taxonomy" id="5516"/>
    <lineage>
        <taxon>Eukaryota</taxon>
        <taxon>Fungi</taxon>
        <taxon>Dikarya</taxon>
        <taxon>Ascomycota</taxon>
        <taxon>Pezizomycotina</taxon>
        <taxon>Sordariomycetes</taxon>
        <taxon>Hypocreomycetidae</taxon>
        <taxon>Hypocreales</taxon>
        <taxon>Nectriaceae</taxon>
        <taxon>Fusarium</taxon>
    </lineage>
</organism>
<reference evidence="1 2" key="1">
    <citation type="submission" date="2018-02" db="EMBL/GenBank/DDBJ databases">
        <title>Fusarium culmorum secondary metabolites in fungal-bacterial-plant interactions.</title>
        <authorList>
            <person name="Schmidt R."/>
        </authorList>
    </citation>
    <scope>NUCLEOTIDE SEQUENCE [LARGE SCALE GENOMIC DNA]</scope>
    <source>
        <strain evidence="1 2">PV</strain>
    </source>
</reference>
<proteinExistence type="predicted"/>
<evidence type="ECO:0000313" key="2">
    <source>
        <dbReference type="Proteomes" id="UP000241587"/>
    </source>
</evidence>
<evidence type="ECO:0000313" key="1">
    <source>
        <dbReference type="EMBL" id="PTD08451.1"/>
    </source>
</evidence>
<dbReference type="Proteomes" id="UP000241587">
    <property type="component" value="Unassembled WGS sequence"/>
</dbReference>
<name>A0A2T4GY47_FUSCU</name>
<accession>A0A2T4GY47</accession>
<sequence length="70" mass="7709">MADKSLMTRLLDCLGKTIQKALPKDEYPLGRNLPRWTIHGTGFIALTARFGVVDYVRARASIGGMSITTN</sequence>
<protein>
    <submittedName>
        <fullName evidence="1">Uncharacterized protein</fullName>
    </submittedName>
</protein>
<dbReference type="AlphaFoldDB" id="A0A2T4GY47"/>